<proteinExistence type="predicted"/>
<dbReference type="RefSeq" id="WP_185710779.1">
    <property type="nucleotide sequence ID" value="NZ_JAAXCZ010000026.1"/>
</dbReference>
<gene>
    <name evidence="2" type="ORF">HF209_30700</name>
</gene>
<keyword evidence="1" id="KW-0812">Transmembrane</keyword>
<comment type="caution">
    <text evidence="2">The sequence shown here is derived from an EMBL/GenBank/DDBJ whole genome shotgun (WGS) entry which is preliminary data.</text>
</comment>
<protein>
    <recommendedName>
        <fullName evidence="4">Conjugal transfer protein TraM</fullName>
    </recommendedName>
</protein>
<accession>A0ABR6TH63</accession>
<dbReference type="EMBL" id="JAAXCZ010000026">
    <property type="protein sequence ID" value="MBC2385328.1"/>
    <property type="molecule type" value="Genomic_DNA"/>
</dbReference>
<dbReference type="Pfam" id="PF11657">
    <property type="entry name" value="Activator-TraM"/>
    <property type="match status" value="1"/>
</dbReference>
<evidence type="ECO:0000313" key="3">
    <source>
        <dbReference type="Proteomes" id="UP000534677"/>
    </source>
</evidence>
<evidence type="ECO:0008006" key="4">
    <source>
        <dbReference type="Google" id="ProtNLM"/>
    </source>
</evidence>
<evidence type="ECO:0000313" key="2">
    <source>
        <dbReference type="EMBL" id="MBC2385328.1"/>
    </source>
</evidence>
<evidence type="ECO:0000256" key="1">
    <source>
        <dbReference type="SAM" id="Phobius"/>
    </source>
</evidence>
<keyword evidence="1" id="KW-1133">Transmembrane helix</keyword>
<feature type="transmembrane region" description="Helical" evidence="1">
    <location>
        <begin position="128"/>
        <end position="150"/>
    </location>
</feature>
<reference evidence="2 3" key="1">
    <citation type="submission" date="2020-04" db="EMBL/GenBank/DDBJ databases">
        <title>Pseudomonas crami sp. nov., a novel proteolytic bacterial species isolated from cream.</title>
        <authorList>
            <person name="Hofmann K."/>
            <person name="Woller A."/>
            <person name="Huptas C."/>
            <person name="Wenning M."/>
            <person name="Scherer S."/>
            <person name="Doll E.V."/>
        </authorList>
    </citation>
    <scope>NUCLEOTIDE SEQUENCE [LARGE SCALE GENOMIC DNA]</scope>
    <source>
        <strain evidence="2 3">WS 5096</strain>
    </source>
</reference>
<dbReference type="Proteomes" id="UP000534677">
    <property type="component" value="Unassembled WGS sequence"/>
</dbReference>
<organism evidence="2 3">
    <name type="scientific">Pseudomonas cremoris</name>
    <dbReference type="NCBI Taxonomy" id="2724178"/>
    <lineage>
        <taxon>Bacteria</taxon>
        <taxon>Pseudomonadati</taxon>
        <taxon>Pseudomonadota</taxon>
        <taxon>Gammaproteobacteria</taxon>
        <taxon>Pseudomonadales</taxon>
        <taxon>Pseudomonadaceae</taxon>
        <taxon>Pseudomonas</taxon>
    </lineage>
</organism>
<name>A0ABR6TH63_9PSED</name>
<dbReference type="InterPro" id="IPR028140">
    <property type="entry name" value="TraM"/>
</dbReference>
<keyword evidence="3" id="KW-1185">Reference proteome</keyword>
<keyword evidence="1" id="KW-0472">Membrane</keyword>
<sequence>MSTLNSDSMNELLRDLAINHHVVISRDDPIMMLTTIQKHMLKELLEAQQAALAEFQSRMEQMITSWSEDSRGKAQRIVNASLDASKRMLTENTEVISNSIAVEVGKVFDRRASEIERMMVEIRAEKKANYLLAVGFSGFALLIAVASFLLK</sequence>